<sequence length="274" mass="31096">MGRARSPDRDKAFQLWQDSGGKKLLKDIAGELNLTDSKIRKWKTVDKWDEKIKERSNSNKGALPLEKGNAPIKKGAPPGNKNAKGHGAPPGNKNALGNSGGAPPKNTNAVATGEYQTIWLDMMDETEQNLLAAINTDPITQMDEDIRLLTFRERRMLQHLKDLKDQKELVETKTMYEIRKIPIITDVYDDRTGIVRQVKTYQEEKSMVAHEEHKKMLISQILRIEEALTRVQMAKTRAIESKHRILTATQGARDKDEPIHITIGRKERRDDGSQ</sequence>
<dbReference type="RefSeq" id="WP_091830666.1">
    <property type="nucleotide sequence ID" value="NZ_FNZK01000006.1"/>
</dbReference>
<dbReference type="EMBL" id="FNZK01000006">
    <property type="protein sequence ID" value="SEJ35628.1"/>
    <property type="molecule type" value="Genomic_DNA"/>
</dbReference>
<feature type="compositionally biased region" description="Basic and acidic residues" evidence="1">
    <location>
        <begin position="1"/>
        <end position="12"/>
    </location>
</feature>
<keyword evidence="4" id="KW-1185">Reference proteome</keyword>
<evidence type="ECO:0000256" key="1">
    <source>
        <dbReference type="SAM" id="MobiDB-lite"/>
    </source>
</evidence>
<dbReference type="Pfam" id="PF10668">
    <property type="entry name" value="Phage_terminase"/>
    <property type="match status" value="1"/>
</dbReference>
<accession>A0A1H6Y2T5</accession>
<dbReference type="InterPro" id="IPR018925">
    <property type="entry name" value="XtmA-like_N"/>
</dbReference>
<feature type="region of interest" description="Disordered" evidence="1">
    <location>
        <begin position="1"/>
        <end position="20"/>
    </location>
</feature>
<protein>
    <submittedName>
        <fullName evidence="3">Uncharacterized protein YjcR</fullName>
    </submittedName>
</protein>
<feature type="compositionally biased region" description="Basic and acidic residues" evidence="1">
    <location>
        <begin position="48"/>
        <end position="57"/>
    </location>
</feature>
<gene>
    <name evidence="3" type="ORF">SAMN05660742_10689</name>
</gene>
<organism evidence="3 4">
    <name type="scientific">Propionispira arboris</name>
    <dbReference type="NCBI Taxonomy" id="84035"/>
    <lineage>
        <taxon>Bacteria</taxon>
        <taxon>Bacillati</taxon>
        <taxon>Bacillota</taxon>
        <taxon>Negativicutes</taxon>
        <taxon>Selenomonadales</taxon>
        <taxon>Selenomonadaceae</taxon>
        <taxon>Propionispira</taxon>
    </lineage>
</organism>
<dbReference type="STRING" id="84035.SAMN05660742_10689"/>
<reference evidence="3 4" key="1">
    <citation type="submission" date="2016-10" db="EMBL/GenBank/DDBJ databases">
        <authorList>
            <person name="de Groot N.N."/>
        </authorList>
    </citation>
    <scope>NUCLEOTIDE SEQUENCE [LARGE SCALE GENOMIC DNA]</scope>
    <source>
        <strain evidence="3 4">DSM 2179</strain>
    </source>
</reference>
<feature type="region of interest" description="Disordered" evidence="1">
    <location>
        <begin position="48"/>
        <end position="109"/>
    </location>
</feature>
<proteinExistence type="predicted"/>
<dbReference type="AlphaFoldDB" id="A0A1H6Y2T5"/>
<dbReference type="Proteomes" id="UP000199662">
    <property type="component" value="Unassembled WGS sequence"/>
</dbReference>
<feature type="domain" description="PBSX phage terminase small subunit-like N-terminal" evidence="2">
    <location>
        <begin position="1"/>
        <end position="60"/>
    </location>
</feature>
<evidence type="ECO:0000313" key="4">
    <source>
        <dbReference type="Proteomes" id="UP000199662"/>
    </source>
</evidence>
<evidence type="ECO:0000259" key="2">
    <source>
        <dbReference type="Pfam" id="PF10668"/>
    </source>
</evidence>
<evidence type="ECO:0000313" key="3">
    <source>
        <dbReference type="EMBL" id="SEJ35628.1"/>
    </source>
</evidence>
<name>A0A1H6Y2T5_9FIRM</name>